<keyword evidence="1" id="KW-1133">Transmembrane helix</keyword>
<sequence>MSRKSQEEKNKSIALVASIMFILAFAVVGYIFFKNFMVNPEAMRLREGHRDEDYCRMVKLYIESNGREGWRDFRNIYFKDCLNQQ</sequence>
<protein>
    <submittedName>
        <fullName evidence="2">Uncharacterized protein</fullName>
    </submittedName>
</protein>
<dbReference type="RefSeq" id="WP_143142772.1">
    <property type="nucleotide sequence ID" value="NZ_FPJW01000003.1"/>
</dbReference>
<dbReference type="EMBL" id="FPJW01000003">
    <property type="protein sequence ID" value="SFX29477.1"/>
    <property type="molecule type" value="Genomic_DNA"/>
</dbReference>
<name>A0A1K1VY09_9GAMM</name>
<organism evidence="2 3">
    <name type="scientific">Marinospirillum alkaliphilum DSM 21637</name>
    <dbReference type="NCBI Taxonomy" id="1122209"/>
    <lineage>
        <taxon>Bacteria</taxon>
        <taxon>Pseudomonadati</taxon>
        <taxon>Pseudomonadota</taxon>
        <taxon>Gammaproteobacteria</taxon>
        <taxon>Oceanospirillales</taxon>
        <taxon>Oceanospirillaceae</taxon>
        <taxon>Marinospirillum</taxon>
    </lineage>
</organism>
<proteinExistence type="predicted"/>
<reference evidence="2 3" key="1">
    <citation type="submission" date="2016-11" db="EMBL/GenBank/DDBJ databases">
        <authorList>
            <person name="Jaros S."/>
            <person name="Januszkiewicz K."/>
            <person name="Wedrychowicz H."/>
        </authorList>
    </citation>
    <scope>NUCLEOTIDE SEQUENCE [LARGE SCALE GENOMIC DNA]</scope>
    <source>
        <strain evidence="2 3">DSM 21637</strain>
    </source>
</reference>
<gene>
    <name evidence="2" type="ORF">SAMN02745752_01115</name>
</gene>
<accession>A0A1K1VY09</accession>
<dbReference type="OrthoDB" id="6120051at2"/>
<keyword evidence="1" id="KW-0812">Transmembrane</keyword>
<feature type="transmembrane region" description="Helical" evidence="1">
    <location>
        <begin position="12"/>
        <end position="33"/>
    </location>
</feature>
<dbReference type="Proteomes" id="UP000182350">
    <property type="component" value="Unassembled WGS sequence"/>
</dbReference>
<evidence type="ECO:0000313" key="3">
    <source>
        <dbReference type="Proteomes" id="UP000182350"/>
    </source>
</evidence>
<keyword evidence="3" id="KW-1185">Reference proteome</keyword>
<evidence type="ECO:0000313" key="2">
    <source>
        <dbReference type="EMBL" id="SFX29477.1"/>
    </source>
</evidence>
<keyword evidence="1" id="KW-0472">Membrane</keyword>
<dbReference type="AlphaFoldDB" id="A0A1K1VY09"/>
<evidence type="ECO:0000256" key="1">
    <source>
        <dbReference type="SAM" id="Phobius"/>
    </source>
</evidence>